<evidence type="ECO:0000256" key="1">
    <source>
        <dbReference type="SAM" id="Phobius"/>
    </source>
</evidence>
<keyword evidence="1" id="KW-0812">Transmembrane</keyword>
<name>A0ABU2WHZ6_9GAMM</name>
<organism evidence="2 3">
    <name type="scientific">Banduia mediterranea</name>
    <dbReference type="NCBI Taxonomy" id="3075609"/>
    <lineage>
        <taxon>Bacteria</taxon>
        <taxon>Pseudomonadati</taxon>
        <taxon>Pseudomonadota</taxon>
        <taxon>Gammaproteobacteria</taxon>
        <taxon>Nevskiales</taxon>
        <taxon>Algiphilaceae</taxon>
        <taxon>Banduia</taxon>
    </lineage>
</organism>
<protein>
    <submittedName>
        <fullName evidence="2">DUF817 family protein</fullName>
    </submittedName>
</protein>
<dbReference type="Proteomes" id="UP001254608">
    <property type="component" value="Unassembled WGS sequence"/>
</dbReference>
<dbReference type="InterPro" id="IPR008535">
    <property type="entry name" value="DUF817"/>
</dbReference>
<dbReference type="Pfam" id="PF05675">
    <property type="entry name" value="DUF817"/>
    <property type="match status" value="1"/>
</dbReference>
<keyword evidence="1" id="KW-1133">Transmembrane helix</keyword>
<feature type="transmembrane region" description="Helical" evidence="1">
    <location>
        <begin position="63"/>
        <end position="82"/>
    </location>
</feature>
<feature type="transmembrane region" description="Helical" evidence="1">
    <location>
        <begin position="28"/>
        <end position="51"/>
    </location>
</feature>
<keyword evidence="1" id="KW-0472">Membrane</keyword>
<comment type="caution">
    <text evidence="2">The sequence shown here is derived from an EMBL/GenBank/DDBJ whole genome shotgun (WGS) entry which is preliminary data.</text>
</comment>
<evidence type="ECO:0000313" key="2">
    <source>
        <dbReference type="EMBL" id="MDT0497482.1"/>
    </source>
</evidence>
<sequence length="166" mass="18772">MLAAFDRLLQEPPGVTEQSGWRLRLLELLWFGLKEARACLFAGIIFAAILLMPRNGIAGLPRYDLLLLIAVLSQAWLLRYKIETWDEFKTILVFHSLGFALEAFKISEAIGSWRYPEFAYTKLMGVPLFSGFMYAAVGSYMIQAWRLLNLTCRASSAVLDELGGCR</sequence>
<feature type="transmembrane region" description="Helical" evidence="1">
    <location>
        <begin position="88"/>
        <end position="107"/>
    </location>
</feature>
<gene>
    <name evidence="2" type="ORF">RM530_08920</name>
</gene>
<dbReference type="EMBL" id="JAVRIC010000010">
    <property type="protein sequence ID" value="MDT0497482.1"/>
    <property type="molecule type" value="Genomic_DNA"/>
</dbReference>
<proteinExistence type="predicted"/>
<keyword evidence="3" id="KW-1185">Reference proteome</keyword>
<evidence type="ECO:0000313" key="3">
    <source>
        <dbReference type="Proteomes" id="UP001254608"/>
    </source>
</evidence>
<accession>A0ABU2WHZ6</accession>
<feature type="transmembrane region" description="Helical" evidence="1">
    <location>
        <begin position="119"/>
        <end position="142"/>
    </location>
</feature>
<reference evidence="2 3" key="1">
    <citation type="submission" date="2023-09" db="EMBL/GenBank/DDBJ databases">
        <authorList>
            <person name="Rey-Velasco X."/>
        </authorList>
    </citation>
    <scope>NUCLEOTIDE SEQUENCE [LARGE SCALE GENOMIC DNA]</scope>
    <source>
        <strain evidence="2 3">W345</strain>
    </source>
</reference>